<evidence type="ECO:0000256" key="3">
    <source>
        <dbReference type="ARBA" id="ARBA00012438"/>
    </source>
</evidence>
<keyword evidence="7" id="KW-0902">Two-component regulatory system</keyword>
<keyword evidence="8" id="KW-0812">Transmembrane</keyword>
<evidence type="ECO:0000256" key="6">
    <source>
        <dbReference type="ARBA" id="ARBA00022777"/>
    </source>
</evidence>
<evidence type="ECO:0000259" key="10">
    <source>
        <dbReference type="PROSITE" id="PS50885"/>
    </source>
</evidence>
<feature type="domain" description="Histidine kinase" evidence="9">
    <location>
        <begin position="400"/>
        <end position="505"/>
    </location>
</feature>
<evidence type="ECO:0000256" key="4">
    <source>
        <dbReference type="ARBA" id="ARBA00022553"/>
    </source>
</evidence>
<feature type="transmembrane region" description="Helical" evidence="8">
    <location>
        <begin position="214"/>
        <end position="235"/>
    </location>
</feature>
<sequence length="510" mass="59081">MMKKVYFSSVYISHDEELIQLIKKQIKGEDYLLHISMLLHKFQLENEYVDSIYVYIPKINKIIKSQEYKAVKNIVSKNEYVWIDQSKKESIIPISIQDNIGSVKKRVFMYSKAIYDSETNEYIGQVAINMDERLVYYTCLDVINQSLNCKSEIIDYNNVIVSSENLSYLGTKFEDVYKDQYIKEISQYTIAPFTGYSFVSILNRQALTKEIASVRNIIIITAIIGMTIAILIAVVTTNKMYSRVQNLKNAMHNLSRGNLKERVVLKGKDEISELSNGFNKMACQMEELIEELVSERLLKKEAELEALQYQITPHFLYNTLNSIKCLAYIKEADEIGDILEVFIELLRSSISKNGAFISLKDEIHLIENYVLLHKFRFQGDIALESFIAPDVERYFVPRLILQPLVENSILHGLDSKIKNNKITIKAKKEKDNLILSIEDNGKGMSEEERKNLFKRKNFRKEKFNSIGISNIKDRIELYYCQKGSIEYKSHIGKGVEVIIKIPAMDNMENM</sequence>
<dbReference type="PANTHER" id="PTHR34220">
    <property type="entry name" value="SENSOR HISTIDINE KINASE YPDA"/>
    <property type="match status" value="1"/>
</dbReference>
<dbReference type="InterPro" id="IPR050640">
    <property type="entry name" value="Bact_2-comp_sensor_kinase"/>
</dbReference>
<keyword evidence="8" id="KW-0472">Membrane</keyword>
<dbReference type="SMART" id="SM00387">
    <property type="entry name" value="HATPase_c"/>
    <property type="match status" value="1"/>
</dbReference>
<dbReference type="Proteomes" id="UP000216024">
    <property type="component" value="Unassembled WGS sequence"/>
</dbReference>
<dbReference type="PROSITE" id="PS50885">
    <property type="entry name" value="HAMP"/>
    <property type="match status" value="1"/>
</dbReference>
<keyword evidence="8" id="KW-1133">Transmembrane helix</keyword>
<dbReference type="InterPro" id="IPR036890">
    <property type="entry name" value="HATPase_C_sf"/>
</dbReference>
<dbReference type="CDD" id="cd06225">
    <property type="entry name" value="HAMP"/>
    <property type="match status" value="1"/>
</dbReference>
<dbReference type="Pfam" id="PF02518">
    <property type="entry name" value="HATPase_c"/>
    <property type="match status" value="1"/>
</dbReference>
<evidence type="ECO:0000259" key="9">
    <source>
        <dbReference type="PROSITE" id="PS50109"/>
    </source>
</evidence>
<dbReference type="InterPro" id="IPR005467">
    <property type="entry name" value="His_kinase_dom"/>
</dbReference>
<dbReference type="EMBL" id="NIBG01000033">
    <property type="protein sequence ID" value="PAB56639.1"/>
    <property type="molecule type" value="Genomic_DNA"/>
</dbReference>
<evidence type="ECO:0000313" key="11">
    <source>
        <dbReference type="EMBL" id="PAB56639.1"/>
    </source>
</evidence>
<evidence type="ECO:0000256" key="2">
    <source>
        <dbReference type="ARBA" id="ARBA00004370"/>
    </source>
</evidence>
<gene>
    <name evidence="11" type="ORF">CCE28_20620</name>
</gene>
<keyword evidence="6" id="KW-0418">Kinase</keyword>
<evidence type="ECO:0000256" key="5">
    <source>
        <dbReference type="ARBA" id="ARBA00022679"/>
    </source>
</evidence>
<dbReference type="Gene3D" id="6.10.340.10">
    <property type="match status" value="1"/>
</dbReference>
<dbReference type="GO" id="GO:0000155">
    <property type="term" value="F:phosphorelay sensor kinase activity"/>
    <property type="evidence" value="ECO:0007669"/>
    <property type="project" value="InterPro"/>
</dbReference>
<dbReference type="SMART" id="SM00304">
    <property type="entry name" value="HAMP"/>
    <property type="match status" value="1"/>
</dbReference>
<dbReference type="GO" id="GO:0016020">
    <property type="term" value="C:membrane"/>
    <property type="evidence" value="ECO:0007669"/>
    <property type="project" value="UniProtKB-SubCell"/>
</dbReference>
<reference evidence="11 12" key="1">
    <citation type="submission" date="2017-06" db="EMBL/GenBank/DDBJ databases">
        <title>Draft genome sequence of anaerobic fermentative bacterium Anaeromicrobium sediminis DY2726D isolated from West Pacific Ocean sediments.</title>
        <authorList>
            <person name="Zeng X."/>
        </authorList>
    </citation>
    <scope>NUCLEOTIDE SEQUENCE [LARGE SCALE GENOMIC DNA]</scope>
    <source>
        <strain evidence="11 12">DY2726D</strain>
    </source>
</reference>
<dbReference type="Pfam" id="PF00672">
    <property type="entry name" value="HAMP"/>
    <property type="match status" value="1"/>
</dbReference>
<dbReference type="SUPFAM" id="SSF158472">
    <property type="entry name" value="HAMP domain-like"/>
    <property type="match status" value="1"/>
</dbReference>
<evidence type="ECO:0000256" key="7">
    <source>
        <dbReference type="ARBA" id="ARBA00023012"/>
    </source>
</evidence>
<keyword evidence="5" id="KW-0808">Transferase</keyword>
<evidence type="ECO:0000256" key="1">
    <source>
        <dbReference type="ARBA" id="ARBA00000085"/>
    </source>
</evidence>
<comment type="caution">
    <text evidence="11">The sequence shown here is derived from an EMBL/GenBank/DDBJ whole genome shotgun (WGS) entry which is preliminary data.</text>
</comment>
<dbReference type="SUPFAM" id="SSF55874">
    <property type="entry name" value="ATPase domain of HSP90 chaperone/DNA topoisomerase II/histidine kinase"/>
    <property type="match status" value="1"/>
</dbReference>
<feature type="domain" description="HAMP" evidence="10">
    <location>
        <begin position="243"/>
        <end position="290"/>
    </location>
</feature>
<keyword evidence="12" id="KW-1185">Reference proteome</keyword>
<dbReference type="PANTHER" id="PTHR34220:SF7">
    <property type="entry name" value="SENSOR HISTIDINE KINASE YPDA"/>
    <property type="match status" value="1"/>
</dbReference>
<comment type="subcellular location">
    <subcellularLocation>
        <location evidence="2">Membrane</location>
    </subcellularLocation>
</comment>
<dbReference type="EC" id="2.7.13.3" evidence="3"/>
<evidence type="ECO:0000313" key="12">
    <source>
        <dbReference type="Proteomes" id="UP000216024"/>
    </source>
</evidence>
<dbReference type="AlphaFoldDB" id="A0A267MAP8"/>
<protein>
    <recommendedName>
        <fullName evidence="3">histidine kinase</fullName>
        <ecNumber evidence="3">2.7.13.3</ecNumber>
    </recommendedName>
</protein>
<dbReference type="RefSeq" id="WP_095135943.1">
    <property type="nucleotide sequence ID" value="NZ_NIBG01000033.1"/>
</dbReference>
<dbReference type="InterPro" id="IPR003594">
    <property type="entry name" value="HATPase_dom"/>
</dbReference>
<organism evidence="11 12">
    <name type="scientific">Anaeromicrobium sediminis</name>
    <dbReference type="NCBI Taxonomy" id="1478221"/>
    <lineage>
        <taxon>Bacteria</taxon>
        <taxon>Bacillati</taxon>
        <taxon>Bacillota</taxon>
        <taxon>Clostridia</taxon>
        <taxon>Peptostreptococcales</taxon>
        <taxon>Thermotaleaceae</taxon>
        <taxon>Anaeromicrobium</taxon>
    </lineage>
</organism>
<comment type="catalytic activity">
    <reaction evidence="1">
        <text>ATP + protein L-histidine = ADP + protein N-phospho-L-histidine.</text>
        <dbReference type="EC" id="2.7.13.3"/>
    </reaction>
</comment>
<dbReference type="PROSITE" id="PS50109">
    <property type="entry name" value="HIS_KIN"/>
    <property type="match status" value="1"/>
</dbReference>
<dbReference type="Pfam" id="PF06580">
    <property type="entry name" value="His_kinase"/>
    <property type="match status" value="1"/>
</dbReference>
<dbReference type="InterPro" id="IPR010559">
    <property type="entry name" value="Sig_transdc_His_kin_internal"/>
</dbReference>
<keyword evidence="4" id="KW-0597">Phosphoprotein</keyword>
<evidence type="ECO:0000256" key="8">
    <source>
        <dbReference type="SAM" id="Phobius"/>
    </source>
</evidence>
<name>A0A267MAP8_9FIRM</name>
<dbReference type="Gene3D" id="3.30.565.10">
    <property type="entry name" value="Histidine kinase-like ATPase, C-terminal domain"/>
    <property type="match status" value="1"/>
</dbReference>
<dbReference type="InterPro" id="IPR003660">
    <property type="entry name" value="HAMP_dom"/>
</dbReference>
<proteinExistence type="predicted"/>
<accession>A0A267MAP8</accession>
<dbReference type="OrthoDB" id="9809348at2"/>